<feature type="domain" description="Activator of Hsp90 ATPase homologue 1/2-like C-terminal" evidence="2">
    <location>
        <begin position="21"/>
        <end position="150"/>
    </location>
</feature>
<accession>A0A845QCU0</accession>
<dbReference type="AlphaFoldDB" id="A0A845QCU0"/>
<evidence type="ECO:0000313" key="4">
    <source>
        <dbReference type="Proteomes" id="UP000470384"/>
    </source>
</evidence>
<name>A0A845QCU0_9HYPH</name>
<comment type="similarity">
    <text evidence="1">Belongs to the AHA1 family.</text>
</comment>
<dbReference type="Gene3D" id="3.30.530.20">
    <property type="match status" value="1"/>
</dbReference>
<dbReference type="EMBL" id="WXYQ01000006">
    <property type="protein sequence ID" value="NBG96128.1"/>
    <property type="molecule type" value="Genomic_DNA"/>
</dbReference>
<dbReference type="InterPro" id="IPR013538">
    <property type="entry name" value="ASHA1/2-like_C"/>
</dbReference>
<evidence type="ECO:0000259" key="2">
    <source>
        <dbReference type="Pfam" id="PF08327"/>
    </source>
</evidence>
<evidence type="ECO:0000313" key="3">
    <source>
        <dbReference type="EMBL" id="NBG96128.1"/>
    </source>
</evidence>
<gene>
    <name evidence="3" type="ORF">GTQ45_10330</name>
</gene>
<sequence length="155" mass="17634">MQIDVHGEMPGKGYTITRLLDAPRDLVFSVWTEPEHIRNWMFPANFQHTDGGCEVRVGGEWFAVIRSPGGEDYRMEGEYVEVVPGRRIVQTHQWINADGPGVKTLITITFEDEGSKTRLTFTQTGFEARDMRLSNSEGWGEVLDNLDAYLRREAA</sequence>
<dbReference type="SUPFAM" id="SSF55961">
    <property type="entry name" value="Bet v1-like"/>
    <property type="match status" value="1"/>
</dbReference>
<dbReference type="CDD" id="cd07814">
    <property type="entry name" value="SRPBCC_CalC_Aha1-like"/>
    <property type="match status" value="1"/>
</dbReference>
<comment type="caution">
    <text evidence="3">The sequence shown here is derived from an EMBL/GenBank/DDBJ whole genome shotgun (WGS) entry which is preliminary data.</text>
</comment>
<organism evidence="3 4">
    <name type="scientific">Pyruvatibacter mobilis</name>
    <dbReference type="NCBI Taxonomy" id="1712261"/>
    <lineage>
        <taxon>Bacteria</taxon>
        <taxon>Pseudomonadati</taxon>
        <taxon>Pseudomonadota</taxon>
        <taxon>Alphaproteobacteria</taxon>
        <taxon>Hyphomicrobiales</taxon>
        <taxon>Parvibaculaceae</taxon>
        <taxon>Pyruvatibacter</taxon>
    </lineage>
</organism>
<evidence type="ECO:0000256" key="1">
    <source>
        <dbReference type="ARBA" id="ARBA00006817"/>
    </source>
</evidence>
<dbReference type="Pfam" id="PF08327">
    <property type="entry name" value="AHSA1"/>
    <property type="match status" value="1"/>
</dbReference>
<dbReference type="Proteomes" id="UP000470384">
    <property type="component" value="Unassembled WGS sequence"/>
</dbReference>
<proteinExistence type="inferred from homology"/>
<keyword evidence="4" id="KW-1185">Reference proteome</keyword>
<protein>
    <submittedName>
        <fullName evidence="3">SRPBCC domain-containing protein</fullName>
    </submittedName>
</protein>
<dbReference type="OrthoDB" id="9805228at2"/>
<reference evidence="3 4" key="1">
    <citation type="journal article" date="2016" name="Int. J. Syst. Evol. Microbiol.">
        <title>Pyruvatibacter mobilis gen. nov., sp. nov., a marine bacterium from the culture broth of Picochlorum sp. 122.</title>
        <authorList>
            <person name="Wang G."/>
            <person name="Tang M."/>
            <person name="Wu H."/>
            <person name="Dai S."/>
            <person name="Li T."/>
            <person name="Chen C."/>
            <person name="He H."/>
            <person name="Fan J."/>
            <person name="Xiang W."/>
            <person name="Li X."/>
        </authorList>
    </citation>
    <scope>NUCLEOTIDE SEQUENCE [LARGE SCALE GENOMIC DNA]</scope>
    <source>
        <strain evidence="3 4">GYP-11</strain>
    </source>
</reference>
<dbReference type="InterPro" id="IPR023393">
    <property type="entry name" value="START-like_dom_sf"/>
</dbReference>